<dbReference type="EMBL" id="CH480823">
    <property type="protein sequence ID" value="EDW56105.1"/>
    <property type="molecule type" value="Genomic_DNA"/>
</dbReference>
<feature type="region of interest" description="Disordered" evidence="1">
    <location>
        <begin position="1"/>
        <end position="44"/>
    </location>
</feature>
<organism evidence="3">
    <name type="scientific">Drosophila sechellia</name>
    <name type="common">Fruit fly</name>
    <dbReference type="NCBI Taxonomy" id="7238"/>
    <lineage>
        <taxon>Eukaryota</taxon>
        <taxon>Metazoa</taxon>
        <taxon>Ecdysozoa</taxon>
        <taxon>Arthropoda</taxon>
        <taxon>Hexapoda</taxon>
        <taxon>Insecta</taxon>
        <taxon>Pterygota</taxon>
        <taxon>Neoptera</taxon>
        <taxon>Endopterygota</taxon>
        <taxon>Diptera</taxon>
        <taxon>Brachycera</taxon>
        <taxon>Muscomorpha</taxon>
        <taxon>Ephydroidea</taxon>
        <taxon>Drosophilidae</taxon>
        <taxon>Drosophila</taxon>
        <taxon>Sophophora</taxon>
    </lineage>
</organism>
<name>B4I707_DROSE</name>
<dbReference type="Proteomes" id="UP000001292">
    <property type="component" value="Unassembled WGS sequence"/>
</dbReference>
<gene>
    <name evidence="2" type="primary">Dsec\GM22771</name>
    <name evidence="2" type="ORF">Dsec_GM22771</name>
</gene>
<feature type="compositionally biased region" description="Basic and acidic residues" evidence="1">
    <location>
        <begin position="11"/>
        <end position="26"/>
    </location>
</feature>
<dbReference type="OMA" id="MIMMLEI"/>
<sequence length="132" mass="14668">MATPNEADIAGEEKGLEGQSVSKEDPPPAAVVPKAPKAPNDPESLTLEERRDSAAQIVEVINVQLEKLLEKMIMMLEIPKPLLKKKKLGVVSTMIPSRRAPKLKRRDVRRVIMGLAAHRAHLYSESILNHHE</sequence>
<dbReference type="OrthoDB" id="7872726at2759"/>
<protein>
    <submittedName>
        <fullName evidence="2">GM22771</fullName>
    </submittedName>
</protein>
<evidence type="ECO:0000313" key="2">
    <source>
        <dbReference type="EMBL" id="EDW56105.1"/>
    </source>
</evidence>
<accession>B4I707</accession>
<dbReference type="AlphaFoldDB" id="B4I707"/>
<proteinExistence type="predicted"/>
<keyword evidence="3" id="KW-1185">Reference proteome</keyword>
<evidence type="ECO:0000256" key="1">
    <source>
        <dbReference type="SAM" id="MobiDB-lite"/>
    </source>
</evidence>
<dbReference type="HOGENOM" id="CLU_1919245_0_0_1"/>
<dbReference type="KEGG" id="dse:6614946"/>
<evidence type="ECO:0000313" key="3">
    <source>
        <dbReference type="Proteomes" id="UP000001292"/>
    </source>
</evidence>
<reference evidence="2 3" key="1">
    <citation type="journal article" date="2007" name="Nature">
        <title>Evolution of genes and genomes on the Drosophila phylogeny.</title>
        <authorList>
            <consortium name="Drosophila 12 Genomes Consortium"/>
            <person name="Clark A.G."/>
            <person name="Eisen M.B."/>
            <person name="Smith D.R."/>
            <person name="Bergman C.M."/>
            <person name="Oliver B."/>
            <person name="Markow T.A."/>
            <person name="Kaufman T.C."/>
            <person name="Kellis M."/>
            <person name="Gelbart W."/>
            <person name="Iyer V.N."/>
            <person name="Pollard D.A."/>
            <person name="Sackton T.B."/>
            <person name="Larracuente A.M."/>
            <person name="Singh N.D."/>
            <person name="Abad J.P."/>
            <person name="Abt D.N."/>
            <person name="Adryan B."/>
            <person name="Aguade M."/>
            <person name="Akashi H."/>
            <person name="Anderson W.W."/>
            <person name="Aquadro C.F."/>
            <person name="Ardell D.H."/>
            <person name="Arguello R."/>
            <person name="Artieri C.G."/>
            <person name="Barbash D.A."/>
            <person name="Barker D."/>
            <person name="Barsanti P."/>
            <person name="Batterham P."/>
            <person name="Batzoglou S."/>
            <person name="Begun D."/>
            <person name="Bhutkar A."/>
            <person name="Blanco E."/>
            <person name="Bosak S.A."/>
            <person name="Bradley R.K."/>
            <person name="Brand A.D."/>
            <person name="Brent M.R."/>
            <person name="Brooks A.N."/>
            <person name="Brown R.H."/>
            <person name="Butlin R.K."/>
            <person name="Caggese C."/>
            <person name="Calvi B.R."/>
            <person name="Bernardo de Carvalho A."/>
            <person name="Caspi A."/>
            <person name="Castrezana S."/>
            <person name="Celniker S.E."/>
            <person name="Chang J.L."/>
            <person name="Chapple C."/>
            <person name="Chatterji S."/>
            <person name="Chinwalla A."/>
            <person name="Civetta A."/>
            <person name="Clifton S.W."/>
            <person name="Comeron J.M."/>
            <person name="Costello J.C."/>
            <person name="Coyne J.A."/>
            <person name="Daub J."/>
            <person name="David R.G."/>
            <person name="Delcher A.L."/>
            <person name="Delehaunty K."/>
            <person name="Do C.B."/>
            <person name="Ebling H."/>
            <person name="Edwards K."/>
            <person name="Eickbush T."/>
            <person name="Evans J.D."/>
            <person name="Filipski A."/>
            <person name="Findeiss S."/>
            <person name="Freyhult E."/>
            <person name="Fulton L."/>
            <person name="Fulton R."/>
            <person name="Garcia A.C."/>
            <person name="Gardiner A."/>
            <person name="Garfield D.A."/>
            <person name="Garvin B.E."/>
            <person name="Gibson G."/>
            <person name="Gilbert D."/>
            <person name="Gnerre S."/>
            <person name="Godfrey J."/>
            <person name="Good R."/>
            <person name="Gotea V."/>
            <person name="Gravely B."/>
            <person name="Greenberg A.J."/>
            <person name="Griffiths-Jones S."/>
            <person name="Gross S."/>
            <person name="Guigo R."/>
            <person name="Gustafson E.A."/>
            <person name="Haerty W."/>
            <person name="Hahn M.W."/>
            <person name="Halligan D.L."/>
            <person name="Halpern A.L."/>
            <person name="Halter G.M."/>
            <person name="Han M.V."/>
            <person name="Heger A."/>
            <person name="Hillier L."/>
            <person name="Hinrichs A.S."/>
            <person name="Holmes I."/>
            <person name="Hoskins R.A."/>
            <person name="Hubisz M.J."/>
            <person name="Hultmark D."/>
            <person name="Huntley M.A."/>
            <person name="Jaffe D.B."/>
            <person name="Jagadeeshan S."/>
            <person name="Jeck W.R."/>
            <person name="Johnson J."/>
            <person name="Jones C.D."/>
            <person name="Jordan W.C."/>
            <person name="Karpen G.H."/>
            <person name="Kataoka E."/>
            <person name="Keightley P.D."/>
            <person name="Kheradpour P."/>
            <person name="Kirkness E.F."/>
            <person name="Koerich L.B."/>
            <person name="Kristiansen K."/>
            <person name="Kudrna D."/>
            <person name="Kulathinal R.J."/>
            <person name="Kumar S."/>
            <person name="Kwok R."/>
            <person name="Lander E."/>
            <person name="Langley C.H."/>
            <person name="Lapoint R."/>
            <person name="Lazzaro B.P."/>
            <person name="Lee S.J."/>
            <person name="Levesque L."/>
            <person name="Li R."/>
            <person name="Lin C.F."/>
            <person name="Lin M.F."/>
            <person name="Lindblad-Toh K."/>
            <person name="Llopart A."/>
            <person name="Long M."/>
            <person name="Low L."/>
            <person name="Lozovsky E."/>
            <person name="Lu J."/>
            <person name="Luo M."/>
            <person name="Machado C.A."/>
            <person name="Makalowski W."/>
            <person name="Marzo M."/>
            <person name="Matsuda M."/>
            <person name="Matzkin L."/>
            <person name="McAllister B."/>
            <person name="McBride C.S."/>
            <person name="McKernan B."/>
            <person name="McKernan K."/>
            <person name="Mendez-Lago M."/>
            <person name="Minx P."/>
            <person name="Mollenhauer M.U."/>
            <person name="Montooth K."/>
            <person name="Mount S.M."/>
            <person name="Mu X."/>
            <person name="Myers E."/>
            <person name="Negre B."/>
            <person name="Newfeld S."/>
            <person name="Nielsen R."/>
            <person name="Noor M.A."/>
            <person name="O'Grady P."/>
            <person name="Pachter L."/>
            <person name="Papaceit M."/>
            <person name="Parisi M.J."/>
            <person name="Parisi M."/>
            <person name="Parts L."/>
            <person name="Pedersen J.S."/>
            <person name="Pesole G."/>
            <person name="Phillippy A.M."/>
            <person name="Ponting C.P."/>
            <person name="Pop M."/>
            <person name="Porcelli D."/>
            <person name="Powell J.R."/>
            <person name="Prohaska S."/>
            <person name="Pruitt K."/>
            <person name="Puig M."/>
            <person name="Quesneville H."/>
            <person name="Ram K.R."/>
            <person name="Rand D."/>
            <person name="Rasmussen M.D."/>
            <person name="Reed L.K."/>
            <person name="Reenan R."/>
            <person name="Reily A."/>
            <person name="Remington K.A."/>
            <person name="Rieger T.T."/>
            <person name="Ritchie M.G."/>
            <person name="Robin C."/>
            <person name="Rogers Y.H."/>
            <person name="Rohde C."/>
            <person name="Rozas J."/>
            <person name="Rubenfield M.J."/>
            <person name="Ruiz A."/>
            <person name="Russo S."/>
            <person name="Salzberg S.L."/>
            <person name="Sanchez-Gracia A."/>
            <person name="Saranga D.J."/>
            <person name="Sato H."/>
            <person name="Schaeffer S.W."/>
            <person name="Schatz M.C."/>
            <person name="Schlenke T."/>
            <person name="Schwartz R."/>
            <person name="Segarra C."/>
            <person name="Singh R.S."/>
            <person name="Sirot L."/>
            <person name="Sirota M."/>
            <person name="Sisneros N.B."/>
            <person name="Smith C.D."/>
            <person name="Smith T.F."/>
            <person name="Spieth J."/>
            <person name="Stage D.E."/>
            <person name="Stark A."/>
            <person name="Stephan W."/>
            <person name="Strausberg R.L."/>
            <person name="Strempel S."/>
            <person name="Sturgill D."/>
            <person name="Sutton G."/>
            <person name="Sutton G.G."/>
            <person name="Tao W."/>
            <person name="Teichmann S."/>
            <person name="Tobari Y.N."/>
            <person name="Tomimura Y."/>
            <person name="Tsolas J.M."/>
            <person name="Valente V.L."/>
            <person name="Venter E."/>
            <person name="Venter J.C."/>
            <person name="Vicario S."/>
            <person name="Vieira F.G."/>
            <person name="Vilella A.J."/>
            <person name="Villasante A."/>
            <person name="Walenz B."/>
            <person name="Wang J."/>
            <person name="Wasserman M."/>
            <person name="Watts T."/>
            <person name="Wilson D."/>
            <person name="Wilson R.K."/>
            <person name="Wing R.A."/>
            <person name="Wolfner M.F."/>
            <person name="Wong A."/>
            <person name="Wong G.K."/>
            <person name="Wu C.I."/>
            <person name="Wu G."/>
            <person name="Yamamoto D."/>
            <person name="Yang H.P."/>
            <person name="Yang S.P."/>
            <person name="Yorke J.A."/>
            <person name="Yoshida K."/>
            <person name="Zdobnov E."/>
            <person name="Zhang P."/>
            <person name="Zhang Y."/>
            <person name="Zimin A.V."/>
            <person name="Baldwin J."/>
            <person name="Abdouelleil A."/>
            <person name="Abdulkadir J."/>
            <person name="Abebe A."/>
            <person name="Abera B."/>
            <person name="Abreu J."/>
            <person name="Acer S.C."/>
            <person name="Aftuck L."/>
            <person name="Alexander A."/>
            <person name="An P."/>
            <person name="Anderson E."/>
            <person name="Anderson S."/>
            <person name="Arachi H."/>
            <person name="Azer M."/>
            <person name="Bachantsang P."/>
            <person name="Barry A."/>
            <person name="Bayul T."/>
            <person name="Berlin A."/>
            <person name="Bessette D."/>
            <person name="Bloom T."/>
            <person name="Blye J."/>
            <person name="Boguslavskiy L."/>
            <person name="Bonnet C."/>
            <person name="Boukhgalter B."/>
            <person name="Bourzgui I."/>
            <person name="Brown A."/>
            <person name="Cahill P."/>
            <person name="Channer S."/>
            <person name="Cheshatsang Y."/>
            <person name="Chuda L."/>
            <person name="Citroen M."/>
            <person name="Collymore A."/>
            <person name="Cooke P."/>
            <person name="Costello M."/>
            <person name="D'Aco K."/>
            <person name="Daza R."/>
            <person name="De Haan G."/>
            <person name="DeGray S."/>
            <person name="DeMaso C."/>
            <person name="Dhargay N."/>
            <person name="Dooley K."/>
            <person name="Dooley E."/>
            <person name="Doricent M."/>
            <person name="Dorje P."/>
            <person name="Dorjee K."/>
            <person name="Dupes A."/>
            <person name="Elong R."/>
            <person name="Falk J."/>
            <person name="Farina A."/>
            <person name="Faro S."/>
            <person name="Ferguson D."/>
            <person name="Fisher S."/>
            <person name="Foley C.D."/>
            <person name="Franke A."/>
            <person name="Friedrich D."/>
            <person name="Gadbois L."/>
            <person name="Gearin G."/>
            <person name="Gearin C.R."/>
            <person name="Giannoukos G."/>
            <person name="Goode T."/>
            <person name="Graham J."/>
            <person name="Grandbois E."/>
            <person name="Grewal S."/>
            <person name="Gyaltsen K."/>
            <person name="Hafez N."/>
            <person name="Hagos B."/>
            <person name="Hall J."/>
            <person name="Henson C."/>
            <person name="Hollinger A."/>
            <person name="Honan T."/>
            <person name="Huard M.D."/>
            <person name="Hughes L."/>
            <person name="Hurhula B."/>
            <person name="Husby M.E."/>
            <person name="Kamat A."/>
            <person name="Kanga B."/>
            <person name="Kashin S."/>
            <person name="Khazanovich D."/>
            <person name="Kisner P."/>
            <person name="Lance K."/>
            <person name="Lara M."/>
            <person name="Lee W."/>
            <person name="Lennon N."/>
            <person name="Letendre F."/>
            <person name="LeVine R."/>
            <person name="Lipovsky A."/>
            <person name="Liu X."/>
            <person name="Liu J."/>
            <person name="Liu S."/>
            <person name="Lokyitsang T."/>
            <person name="Lokyitsang Y."/>
            <person name="Lubonja R."/>
            <person name="Lui A."/>
            <person name="MacDonald P."/>
            <person name="Magnisalis V."/>
            <person name="Maru K."/>
            <person name="Matthews C."/>
            <person name="McCusker W."/>
            <person name="McDonough S."/>
            <person name="Mehta T."/>
            <person name="Meldrim J."/>
            <person name="Meneus L."/>
            <person name="Mihai O."/>
            <person name="Mihalev A."/>
            <person name="Mihova T."/>
            <person name="Mittelman R."/>
            <person name="Mlenga V."/>
            <person name="Montmayeur A."/>
            <person name="Mulrain L."/>
            <person name="Navidi A."/>
            <person name="Naylor J."/>
            <person name="Negash T."/>
            <person name="Nguyen T."/>
            <person name="Nguyen N."/>
            <person name="Nicol R."/>
            <person name="Norbu C."/>
            <person name="Norbu N."/>
            <person name="Novod N."/>
            <person name="O'Neill B."/>
            <person name="Osman S."/>
            <person name="Markiewicz E."/>
            <person name="Oyono O.L."/>
            <person name="Patti C."/>
            <person name="Phunkhang P."/>
            <person name="Pierre F."/>
            <person name="Priest M."/>
            <person name="Raghuraman S."/>
            <person name="Rege F."/>
            <person name="Reyes R."/>
            <person name="Rise C."/>
            <person name="Rogov P."/>
            <person name="Ross K."/>
            <person name="Ryan E."/>
            <person name="Settipalli S."/>
            <person name="Shea T."/>
            <person name="Sherpa N."/>
            <person name="Shi L."/>
            <person name="Shih D."/>
            <person name="Sparrow T."/>
            <person name="Spaulding J."/>
            <person name="Stalker J."/>
            <person name="Stange-Thomann N."/>
            <person name="Stavropoulos S."/>
            <person name="Stone C."/>
            <person name="Strader C."/>
            <person name="Tesfaye S."/>
            <person name="Thomson T."/>
            <person name="Thoulutsang Y."/>
            <person name="Thoulutsang D."/>
            <person name="Topham K."/>
            <person name="Topping I."/>
            <person name="Tsamla T."/>
            <person name="Vassiliev H."/>
            <person name="Vo A."/>
            <person name="Wangchuk T."/>
            <person name="Wangdi T."/>
            <person name="Weiand M."/>
            <person name="Wilkinson J."/>
            <person name="Wilson A."/>
            <person name="Yadav S."/>
            <person name="Young G."/>
            <person name="Yu Q."/>
            <person name="Zembek L."/>
            <person name="Zhong D."/>
            <person name="Zimmer A."/>
            <person name="Zwirko Z."/>
            <person name="Jaffe D.B."/>
            <person name="Alvarez P."/>
            <person name="Brockman W."/>
            <person name="Butler J."/>
            <person name="Chin C."/>
            <person name="Gnerre S."/>
            <person name="Grabherr M."/>
            <person name="Kleber M."/>
            <person name="Mauceli E."/>
            <person name="MacCallum I."/>
        </authorList>
    </citation>
    <scope>NUCLEOTIDE SEQUENCE [LARGE SCALE GENOMIC DNA]</scope>
    <source>
        <strain evidence="3">Rob3c / Tucson 14021-0248.25</strain>
    </source>
</reference>